<dbReference type="InterPro" id="IPR018060">
    <property type="entry name" value="HTH_AraC"/>
</dbReference>
<accession>A0AB33KU65</accession>
<evidence type="ECO:0000313" key="5">
    <source>
        <dbReference type="EMBL" id="BFP67139.1"/>
    </source>
</evidence>
<dbReference type="PANTHER" id="PTHR43280">
    <property type="entry name" value="ARAC-FAMILY TRANSCRIPTIONAL REGULATOR"/>
    <property type="match status" value="1"/>
</dbReference>
<protein>
    <submittedName>
        <fullName evidence="5">AraC family transcriptional regulator</fullName>
    </submittedName>
</protein>
<dbReference type="Gene3D" id="1.10.10.60">
    <property type="entry name" value="Homeodomain-like"/>
    <property type="match status" value="2"/>
</dbReference>
<evidence type="ECO:0000256" key="1">
    <source>
        <dbReference type="ARBA" id="ARBA00023015"/>
    </source>
</evidence>
<organism evidence="5">
    <name type="scientific">Tenacibaculum sp. Pbs-1</name>
    <dbReference type="NCBI Taxonomy" id="3238748"/>
    <lineage>
        <taxon>Bacteria</taxon>
        <taxon>Pseudomonadati</taxon>
        <taxon>Bacteroidota</taxon>
        <taxon>Flavobacteriia</taxon>
        <taxon>Flavobacteriales</taxon>
        <taxon>Flavobacteriaceae</taxon>
        <taxon>Tenacibaculum</taxon>
    </lineage>
</organism>
<keyword evidence="2" id="KW-0238">DNA-binding</keyword>
<dbReference type="GO" id="GO:0003700">
    <property type="term" value="F:DNA-binding transcription factor activity"/>
    <property type="evidence" value="ECO:0007669"/>
    <property type="project" value="InterPro"/>
</dbReference>
<dbReference type="SUPFAM" id="SSF46689">
    <property type="entry name" value="Homeodomain-like"/>
    <property type="match status" value="1"/>
</dbReference>
<gene>
    <name evidence="5" type="ORF">Pbs1_04820</name>
</gene>
<dbReference type="InterPro" id="IPR020449">
    <property type="entry name" value="Tscrpt_reg_AraC-type_HTH"/>
</dbReference>
<dbReference type="AlphaFoldDB" id="A0AB33KU65"/>
<proteinExistence type="predicted"/>
<dbReference type="EMBL" id="AP035888">
    <property type="protein sequence ID" value="BFP67139.1"/>
    <property type="molecule type" value="Genomic_DNA"/>
</dbReference>
<dbReference type="PRINTS" id="PR00032">
    <property type="entry name" value="HTHARAC"/>
</dbReference>
<evidence type="ECO:0000259" key="4">
    <source>
        <dbReference type="PROSITE" id="PS01124"/>
    </source>
</evidence>
<evidence type="ECO:0000256" key="2">
    <source>
        <dbReference type="ARBA" id="ARBA00023125"/>
    </source>
</evidence>
<keyword evidence="1" id="KW-0805">Transcription regulation</keyword>
<name>A0AB33KU65_9FLAO</name>
<feature type="domain" description="HTH araC/xylS-type" evidence="4">
    <location>
        <begin position="206"/>
        <end position="307"/>
    </location>
</feature>
<keyword evidence="3" id="KW-0804">Transcription</keyword>
<dbReference type="PANTHER" id="PTHR43280:SF32">
    <property type="entry name" value="TRANSCRIPTIONAL REGULATORY PROTEIN"/>
    <property type="match status" value="1"/>
</dbReference>
<sequence length="312" mass="36713">MKMSSLNFNSITEFHDHFSLKVPENPLFSIIHTELEEDEYESCEAYAFDEPVEINCQFYGISLKNIISGELSYGRTKYDCTKGTMLFTAPNQTLIFKDLVFSSESYHIAFHKNYIQSLDIYEKIKTYNFFNYNVNEALHLSPKEEEIVKNIFKSIKAEYYNNHDEFSKEIIISQLETLLKYADRFYKRQFLNRTDNNKILITKFKDILNTYFEQNLFAEEGIPTLDWMATQLNVSHRYMSDTIKAETGKTAVDQINLFLVDEAKSLLLNPNFSISETAYKLGFEYPQYFTRVFKKKVGMSPKEYIKKYSSLN</sequence>
<reference evidence="5" key="1">
    <citation type="submission" date="2024-08" db="EMBL/GenBank/DDBJ databases">
        <title>Whole genome sequence of Tenacibaculum sp. strain pbs-1 associated with black-spot shell disease in Akoya pearl oysters.</title>
        <authorList>
            <person name="Sakatoku A."/>
            <person name="Suzuki T."/>
            <person name="Hatano K."/>
            <person name="Seki M."/>
            <person name="Tanaka D."/>
            <person name="Nakamura S."/>
            <person name="Suzuki N."/>
            <person name="Isshiki T."/>
        </authorList>
    </citation>
    <scope>NUCLEOTIDE SEQUENCE</scope>
    <source>
        <strain evidence="5">Pbs-1</strain>
    </source>
</reference>
<dbReference type="SMART" id="SM00342">
    <property type="entry name" value="HTH_ARAC"/>
    <property type="match status" value="1"/>
</dbReference>
<dbReference type="GO" id="GO:0043565">
    <property type="term" value="F:sequence-specific DNA binding"/>
    <property type="evidence" value="ECO:0007669"/>
    <property type="project" value="InterPro"/>
</dbReference>
<dbReference type="InterPro" id="IPR009057">
    <property type="entry name" value="Homeodomain-like_sf"/>
</dbReference>
<dbReference type="PROSITE" id="PS01124">
    <property type="entry name" value="HTH_ARAC_FAMILY_2"/>
    <property type="match status" value="1"/>
</dbReference>
<evidence type="ECO:0000256" key="3">
    <source>
        <dbReference type="ARBA" id="ARBA00023163"/>
    </source>
</evidence>
<dbReference type="Pfam" id="PF12833">
    <property type="entry name" value="HTH_18"/>
    <property type="match status" value="1"/>
</dbReference>